<feature type="domain" description="Reverse transcriptase" evidence="9">
    <location>
        <begin position="482"/>
        <end position="661"/>
    </location>
</feature>
<dbReference type="InterPro" id="IPR021109">
    <property type="entry name" value="Peptidase_aspartic_dom_sf"/>
</dbReference>
<evidence type="ECO:0000259" key="9">
    <source>
        <dbReference type="PROSITE" id="PS50878"/>
    </source>
</evidence>
<dbReference type="Gene3D" id="3.30.70.270">
    <property type="match status" value="2"/>
</dbReference>
<dbReference type="GO" id="GO:0004519">
    <property type="term" value="F:endonuclease activity"/>
    <property type="evidence" value="ECO:0007669"/>
    <property type="project" value="UniProtKB-KW"/>
</dbReference>
<feature type="compositionally biased region" description="Polar residues" evidence="8">
    <location>
        <begin position="214"/>
        <end position="223"/>
    </location>
</feature>
<reference evidence="11 12" key="1">
    <citation type="submission" date="2024-02" db="EMBL/GenBank/DDBJ databases">
        <title>Chromosome-scale genome assembly of the rough periwinkle Littorina saxatilis.</title>
        <authorList>
            <person name="De Jode A."/>
            <person name="Faria R."/>
            <person name="Formenti G."/>
            <person name="Sims Y."/>
            <person name="Smith T.P."/>
            <person name="Tracey A."/>
            <person name="Wood J.M.D."/>
            <person name="Zagrodzka Z.B."/>
            <person name="Johannesson K."/>
            <person name="Butlin R.K."/>
            <person name="Leder E.H."/>
        </authorList>
    </citation>
    <scope>NUCLEOTIDE SEQUENCE [LARGE SCALE GENOMIC DNA]</scope>
    <source>
        <strain evidence="11">Snail1</strain>
        <tissue evidence="11">Muscle</tissue>
    </source>
</reference>
<dbReference type="InterPro" id="IPR043502">
    <property type="entry name" value="DNA/RNA_pol_sf"/>
</dbReference>
<dbReference type="GO" id="GO:0015074">
    <property type="term" value="P:DNA integration"/>
    <property type="evidence" value="ECO:0007669"/>
    <property type="project" value="InterPro"/>
</dbReference>
<dbReference type="Gene3D" id="2.40.70.10">
    <property type="entry name" value="Acid Proteases"/>
    <property type="match status" value="1"/>
</dbReference>
<dbReference type="Pfam" id="PF00665">
    <property type="entry name" value="rve"/>
    <property type="match status" value="1"/>
</dbReference>
<feature type="compositionally biased region" description="Basic residues" evidence="8">
    <location>
        <begin position="266"/>
        <end position="279"/>
    </location>
</feature>
<sequence>MATALPHFDKFPVHSEEATAGTRWKKWLARFELLMTGLNITNNNRKKALLLHYAGEEVFDIYDSMSDEQQGDQGAYATTVASLTQHFTPKRNVDFETFKFRQVTQNSGETIDSFYTRLRLQAANCSFENTDREVKSQILQGCNSQRLRRRALRDADTTLHSLLEQARALEISDTQAMQMEGRTATSTVNAVNHGSHHQPFNKRRGGQRHGPSSHVRSNNQQIRSTDERSSGSCGWCGGRPHPRDKCPAKDKDCRLCTKKGHYASVCRSHKKSDRPRHVRSIQEQPPSDAQFSSDEEYVFGVSQKRMSTPTVSVNIEGGKIPFIVDTGASVNILTEQAFESIQSSRCKLTSSASCPAIYAYGSRTPLPVRGQAVLTVRFKDIQTSAVFYIVKSCDGAVGNNLMSAETAQKLNLISFAFSTSGETTNGLRTEYSDLFTGMGKMKDVKVKLYVDESVQPTAQPHRRIPYHLRKKVEQELERLENLDIIEKVDGPTPWVSPIVAAPKPKKPDEIRICVDMRIPNQAIKRTRHIMPTIDDILMRLNEATVFSKLDLNSGYHQLELEEESRNMTTFSTHVGLRRYKRLNFGVTSAAEIFQNHISEMLTDIPDALNTSDDIMIYGKTQAEHDKTVRQVFDRLRERNLTLNDKKCEFNKDSIEFYGCIFGKNGISPDPKKVEAVQKASTPANAKEVRSFLGLTNYIARFIPDYANITKPLRDLTRNDVPWDWTSDHQKAVQELQARLTSSTVMAYFSPDLATEVVVDAGPNGVGAVLAQRDEKDIRHIVAYASRALTDVESRYSQTEREALAVVWACEHFHLYLYGSQFTVISDHKPLEVIYNSPTSRTSARIERWNLRLQSYNFTLQYQPGSKNPADFLSRHPVQASDAQSTHASKVAEEYIRFLIDHTIPKAMTLAEVAAATSKDKTLLAVINAIQYNQWHPPTDTAVNSSTFQIFKRVRDELSVSEEHGILLRNQRIVIPQALQQRTVDIAHEGHQGIIKTKGLLREKVWFPQMDQLVENKVKSCLACLSTTPSHPSEPLKMTTLPRHPWSEVSIDFAGPFPSGEYLLVVTDDYSRFPEVEILTSTSAKAVIPKLDAIFSRFGIPDVVKSDNGPPFNGSDFERFAGYLGFKHRTITPLWPQANGGAERCMPMLKKTIQAAQVEGKVWRQELYKFLRSYRATPHCSTGTSPAEVLLGRKLKTQLPQLEDNATSPLDDTIRQHDGVMKKKMKVYADARRHAADSPIQVGDTVLVRQKRDSKLTPYYNPAPLEVTAKKGSMLTAASDDRQVTRNSSFFKIVPPAPQKTIDPPQRLDEEGREEEDPNNSSDDSTSNPSQRIRKKPHYLKDYVP</sequence>
<dbReference type="Proteomes" id="UP001374579">
    <property type="component" value="Unassembled WGS sequence"/>
</dbReference>
<dbReference type="PROSITE" id="PS50878">
    <property type="entry name" value="RT_POL"/>
    <property type="match status" value="1"/>
</dbReference>
<dbReference type="SUPFAM" id="SSF53098">
    <property type="entry name" value="Ribonuclease H-like"/>
    <property type="match status" value="1"/>
</dbReference>
<dbReference type="GO" id="GO:0006508">
    <property type="term" value="P:proteolysis"/>
    <property type="evidence" value="ECO:0007669"/>
    <property type="project" value="InterPro"/>
</dbReference>
<dbReference type="GO" id="GO:0004190">
    <property type="term" value="F:aspartic-type endopeptidase activity"/>
    <property type="evidence" value="ECO:0007669"/>
    <property type="project" value="InterPro"/>
</dbReference>
<dbReference type="GO" id="GO:0003964">
    <property type="term" value="F:RNA-directed DNA polymerase activity"/>
    <property type="evidence" value="ECO:0007669"/>
    <property type="project" value="UniProtKB-KW"/>
</dbReference>
<dbReference type="CDD" id="cd09274">
    <property type="entry name" value="RNase_HI_RT_Ty3"/>
    <property type="match status" value="1"/>
</dbReference>
<dbReference type="InterPro" id="IPR001969">
    <property type="entry name" value="Aspartic_peptidase_AS"/>
</dbReference>
<dbReference type="InterPro" id="IPR000477">
    <property type="entry name" value="RT_dom"/>
</dbReference>
<organism evidence="11 12">
    <name type="scientific">Littorina saxatilis</name>
    <dbReference type="NCBI Taxonomy" id="31220"/>
    <lineage>
        <taxon>Eukaryota</taxon>
        <taxon>Metazoa</taxon>
        <taxon>Spiralia</taxon>
        <taxon>Lophotrochozoa</taxon>
        <taxon>Mollusca</taxon>
        <taxon>Gastropoda</taxon>
        <taxon>Caenogastropoda</taxon>
        <taxon>Littorinimorpha</taxon>
        <taxon>Littorinoidea</taxon>
        <taxon>Littorinidae</taxon>
        <taxon>Littorina</taxon>
    </lineage>
</organism>
<gene>
    <name evidence="11" type="ORF">V1264_005551</name>
</gene>
<keyword evidence="4" id="KW-0540">Nuclease</keyword>
<dbReference type="SUPFAM" id="SSF50630">
    <property type="entry name" value="Acid proteases"/>
    <property type="match status" value="1"/>
</dbReference>
<dbReference type="EMBL" id="JBAMIC010000014">
    <property type="protein sequence ID" value="KAK7096233.1"/>
    <property type="molecule type" value="Genomic_DNA"/>
</dbReference>
<dbReference type="InterPro" id="IPR043128">
    <property type="entry name" value="Rev_trsase/Diguanyl_cyclase"/>
</dbReference>
<accession>A0AAN9AZE5</accession>
<evidence type="ECO:0000256" key="3">
    <source>
        <dbReference type="ARBA" id="ARBA00022695"/>
    </source>
</evidence>
<dbReference type="FunFam" id="3.30.70.270:FF:000026">
    <property type="entry name" value="Transposon Ty3-G Gag-Pol polyprotein"/>
    <property type="match status" value="1"/>
</dbReference>
<evidence type="ECO:0000256" key="4">
    <source>
        <dbReference type="ARBA" id="ARBA00022722"/>
    </source>
</evidence>
<dbReference type="PROSITE" id="PS50994">
    <property type="entry name" value="INTEGRASE"/>
    <property type="match status" value="1"/>
</dbReference>
<protein>
    <recommendedName>
        <fullName evidence="1">RNA-directed DNA polymerase</fullName>
        <ecNumber evidence="1">2.7.7.49</ecNumber>
    </recommendedName>
</protein>
<evidence type="ECO:0000256" key="2">
    <source>
        <dbReference type="ARBA" id="ARBA00022679"/>
    </source>
</evidence>
<proteinExistence type="predicted"/>
<dbReference type="PANTHER" id="PTHR37984:SF11">
    <property type="entry name" value="INTEGRASE CATALYTIC DOMAIN-CONTAINING PROTEIN"/>
    <property type="match status" value="1"/>
</dbReference>
<name>A0AAN9AZE5_9CAEN</name>
<dbReference type="InterPro" id="IPR050951">
    <property type="entry name" value="Retrovirus_Pol_polyprotein"/>
</dbReference>
<keyword evidence="7" id="KW-0695">RNA-directed DNA polymerase</keyword>
<keyword evidence="6" id="KW-0378">Hydrolase</keyword>
<dbReference type="Pfam" id="PF00078">
    <property type="entry name" value="RVT_1"/>
    <property type="match status" value="1"/>
</dbReference>
<evidence type="ECO:0000313" key="11">
    <source>
        <dbReference type="EMBL" id="KAK7096233.1"/>
    </source>
</evidence>
<dbReference type="GO" id="GO:0003676">
    <property type="term" value="F:nucleic acid binding"/>
    <property type="evidence" value="ECO:0007669"/>
    <property type="project" value="InterPro"/>
</dbReference>
<evidence type="ECO:0000256" key="7">
    <source>
        <dbReference type="ARBA" id="ARBA00022918"/>
    </source>
</evidence>
<evidence type="ECO:0000256" key="5">
    <source>
        <dbReference type="ARBA" id="ARBA00022759"/>
    </source>
</evidence>
<feature type="compositionally biased region" description="Polar residues" evidence="8">
    <location>
        <begin position="281"/>
        <end position="292"/>
    </location>
</feature>
<keyword evidence="2" id="KW-0808">Transferase</keyword>
<evidence type="ECO:0000256" key="1">
    <source>
        <dbReference type="ARBA" id="ARBA00012493"/>
    </source>
</evidence>
<dbReference type="Pfam" id="PF17921">
    <property type="entry name" value="Integrase_H2C2"/>
    <property type="match status" value="1"/>
</dbReference>
<evidence type="ECO:0000313" key="12">
    <source>
        <dbReference type="Proteomes" id="UP001374579"/>
    </source>
</evidence>
<dbReference type="Pfam" id="PF17917">
    <property type="entry name" value="RT_RNaseH"/>
    <property type="match status" value="1"/>
</dbReference>
<dbReference type="InterPro" id="IPR041373">
    <property type="entry name" value="RT_RNaseH"/>
</dbReference>
<keyword evidence="5" id="KW-0255">Endonuclease</keyword>
<keyword evidence="3" id="KW-0548">Nucleotidyltransferase</keyword>
<comment type="caution">
    <text evidence="11">The sequence shown here is derived from an EMBL/GenBank/DDBJ whole genome shotgun (WGS) entry which is preliminary data.</text>
</comment>
<dbReference type="FunFam" id="1.10.340.70:FF:000003">
    <property type="entry name" value="Protein CBG25708"/>
    <property type="match status" value="1"/>
</dbReference>
<feature type="region of interest" description="Disordered" evidence="8">
    <location>
        <begin position="1279"/>
        <end position="1344"/>
    </location>
</feature>
<feature type="domain" description="Integrase catalytic" evidence="10">
    <location>
        <begin position="1040"/>
        <end position="1193"/>
    </location>
</feature>
<keyword evidence="12" id="KW-1185">Reference proteome</keyword>
<feature type="compositionally biased region" description="Basic and acidic residues" evidence="8">
    <location>
        <begin position="241"/>
        <end position="250"/>
    </location>
</feature>
<dbReference type="PROSITE" id="PS00141">
    <property type="entry name" value="ASP_PROTEASE"/>
    <property type="match status" value="1"/>
</dbReference>
<dbReference type="CDD" id="cd01647">
    <property type="entry name" value="RT_LTR"/>
    <property type="match status" value="1"/>
</dbReference>
<dbReference type="InterPro" id="IPR012337">
    <property type="entry name" value="RNaseH-like_sf"/>
</dbReference>
<feature type="compositionally biased region" description="Basic residues" evidence="8">
    <location>
        <begin position="194"/>
        <end position="207"/>
    </location>
</feature>
<dbReference type="EC" id="2.7.7.49" evidence="1"/>
<feature type="region of interest" description="Disordered" evidence="8">
    <location>
        <begin position="266"/>
        <end position="292"/>
    </location>
</feature>
<evidence type="ECO:0000256" key="6">
    <source>
        <dbReference type="ARBA" id="ARBA00022801"/>
    </source>
</evidence>
<dbReference type="Gene3D" id="3.30.420.10">
    <property type="entry name" value="Ribonuclease H-like superfamily/Ribonuclease H"/>
    <property type="match status" value="1"/>
</dbReference>
<dbReference type="InterPro" id="IPR041588">
    <property type="entry name" value="Integrase_H2C2"/>
</dbReference>
<evidence type="ECO:0000259" key="10">
    <source>
        <dbReference type="PROSITE" id="PS50994"/>
    </source>
</evidence>
<dbReference type="FunFam" id="3.10.20.370:FF:000001">
    <property type="entry name" value="Retrovirus-related Pol polyprotein from transposon 17.6-like protein"/>
    <property type="match status" value="1"/>
</dbReference>
<dbReference type="Gene3D" id="1.10.340.70">
    <property type="match status" value="1"/>
</dbReference>
<dbReference type="PANTHER" id="PTHR37984">
    <property type="entry name" value="PROTEIN CBG26694"/>
    <property type="match status" value="1"/>
</dbReference>
<dbReference type="Gene3D" id="3.10.10.10">
    <property type="entry name" value="HIV Type 1 Reverse Transcriptase, subunit A, domain 1"/>
    <property type="match status" value="1"/>
</dbReference>
<dbReference type="InterPro" id="IPR036397">
    <property type="entry name" value="RNaseH_sf"/>
</dbReference>
<dbReference type="FunFam" id="3.30.420.10:FF:000063">
    <property type="entry name" value="Retrovirus-related Pol polyprotein from transposon 297-like Protein"/>
    <property type="match status" value="1"/>
</dbReference>
<dbReference type="SUPFAM" id="SSF56672">
    <property type="entry name" value="DNA/RNA polymerases"/>
    <property type="match status" value="1"/>
</dbReference>
<feature type="region of interest" description="Disordered" evidence="8">
    <location>
        <begin position="191"/>
        <end position="250"/>
    </location>
</feature>
<feature type="compositionally biased region" description="Low complexity" evidence="8">
    <location>
        <begin position="1318"/>
        <end position="1329"/>
    </location>
</feature>
<dbReference type="InterPro" id="IPR001584">
    <property type="entry name" value="Integrase_cat-core"/>
</dbReference>
<evidence type="ECO:0000256" key="8">
    <source>
        <dbReference type="SAM" id="MobiDB-lite"/>
    </source>
</evidence>